<gene>
    <name evidence="6" type="primary">mltE</name>
    <name evidence="6" type="ordered locus">Bfl391</name>
</gene>
<dbReference type="STRING" id="203907.Bfl391"/>
<evidence type="ECO:0000256" key="4">
    <source>
        <dbReference type="SAM" id="Phobius"/>
    </source>
</evidence>
<dbReference type="EC" id="3.2.1.-" evidence="6"/>
<dbReference type="Gene3D" id="1.10.530.10">
    <property type="match status" value="1"/>
</dbReference>
<proteinExistence type="inferred from homology"/>
<dbReference type="SUPFAM" id="SSF53955">
    <property type="entry name" value="Lysozyme-like"/>
    <property type="match status" value="1"/>
</dbReference>
<keyword evidence="4" id="KW-1133">Transmembrane helix</keyword>
<dbReference type="AlphaFoldDB" id="Q7VR32"/>
<accession>Q7VR32</accession>
<sequence length="251" mass="29224">MILTFNCIFICCNFLKIRILKDKFRYYSFIMNLYFLYIIIIIINCGGCSQYKKNNTNISFVDKNYDCQIKKNFSNQKRADLSTMYDIYIQRYSQMYGVDKYLIKSIIQVESNYDSTVISKSNAIGLMQIKADTAGKDAYRLKGWEGQPSTNDLKNAVINIEIGTVYLSILQNQLKDIINVKTRRYAVIVAYVNGLGALLKVFSEDRSRAISKINQLNPEQFYQYIKYHHPSNQAQRYLSKVNSVYMLKSAF</sequence>
<dbReference type="Pfam" id="PF01464">
    <property type="entry name" value="SLT"/>
    <property type="match status" value="1"/>
</dbReference>
<dbReference type="InterPro" id="IPR023346">
    <property type="entry name" value="Lysozyme-like_dom_sf"/>
</dbReference>
<evidence type="ECO:0000259" key="5">
    <source>
        <dbReference type="Pfam" id="PF01464"/>
    </source>
</evidence>
<dbReference type="KEGG" id="bfl:Bfl391"/>
<name>Q7VR32_BLOFL</name>
<dbReference type="PANTHER" id="PTHR37423:SF4">
    <property type="entry name" value="ENDO-TYPE MEMBRANE-BOUND LYTIC MUREIN TRANSGLYCOSYLASE A"/>
    <property type="match status" value="1"/>
</dbReference>
<evidence type="ECO:0000256" key="3">
    <source>
        <dbReference type="ARBA" id="ARBA00023316"/>
    </source>
</evidence>
<evidence type="ECO:0000256" key="2">
    <source>
        <dbReference type="ARBA" id="ARBA00023239"/>
    </source>
</evidence>
<keyword evidence="4" id="KW-0812">Transmembrane</keyword>
<organism evidence="6 7">
    <name type="scientific">Blochmanniella floridana</name>
    <dbReference type="NCBI Taxonomy" id="203907"/>
    <lineage>
        <taxon>Bacteria</taxon>
        <taxon>Pseudomonadati</taxon>
        <taxon>Pseudomonadota</taxon>
        <taxon>Gammaproteobacteria</taxon>
        <taxon>Enterobacterales</taxon>
        <taxon>Enterobacteriaceae</taxon>
        <taxon>ant endosymbionts</taxon>
        <taxon>Candidatus Blochmanniella</taxon>
    </lineage>
</organism>
<protein>
    <submittedName>
        <fullName evidence="6">Membrane-bound lytic murein transglycosylase E</fullName>
        <ecNumber evidence="6">3.2.1.-</ecNumber>
    </submittedName>
</protein>
<evidence type="ECO:0000313" key="7">
    <source>
        <dbReference type="Proteomes" id="UP000002192"/>
    </source>
</evidence>
<comment type="similarity">
    <text evidence="1">Belongs to the transglycosylase Slt family.</text>
</comment>
<dbReference type="GO" id="GO:0016798">
    <property type="term" value="F:hydrolase activity, acting on glycosyl bonds"/>
    <property type="evidence" value="ECO:0007669"/>
    <property type="project" value="UniProtKB-KW"/>
</dbReference>
<keyword evidence="7" id="KW-1185">Reference proteome</keyword>
<keyword evidence="6" id="KW-0326">Glycosidase</keyword>
<dbReference type="CDD" id="cd16893">
    <property type="entry name" value="LT_MltC_MltE"/>
    <property type="match status" value="1"/>
</dbReference>
<dbReference type="CAZy" id="GH23">
    <property type="family name" value="Glycoside Hydrolase Family 23"/>
</dbReference>
<keyword evidence="3" id="KW-0961">Cell wall biogenesis/degradation</keyword>
<dbReference type="PANTHER" id="PTHR37423">
    <property type="entry name" value="SOLUBLE LYTIC MUREIN TRANSGLYCOSYLASE-RELATED"/>
    <property type="match status" value="1"/>
</dbReference>
<feature type="transmembrane region" description="Helical" evidence="4">
    <location>
        <begin position="24"/>
        <end position="43"/>
    </location>
</feature>
<dbReference type="GO" id="GO:0071555">
    <property type="term" value="P:cell wall organization"/>
    <property type="evidence" value="ECO:0007669"/>
    <property type="project" value="UniProtKB-KW"/>
</dbReference>
<dbReference type="eggNOG" id="COG0741">
    <property type="taxonomic scope" value="Bacteria"/>
</dbReference>
<keyword evidence="4" id="KW-0472">Membrane</keyword>
<dbReference type="Proteomes" id="UP000002192">
    <property type="component" value="Chromosome"/>
</dbReference>
<keyword evidence="2" id="KW-0456">Lyase</keyword>
<evidence type="ECO:0000256" key="1">
    <source>
        <dbReference type="ARBA" id="ARBA00007734"/>
    </source>
</evidence>
<dbReference type="HOGENOM" id="CLU_103257_0_0_6"/>
<evidence type="ECO:0000313" key="6">
    <source>
        <dbReference type="EMBL" id="CAD83457.1"/>
    </source>
</evidence>
<reference evidence="6 7" key="1">
    <citation type="journal article" date="2003" name="Proc. Natl. Acad. Sci. U.S.A.">
        <title>The genome sequence of Blochmannia floridanus: comparative analysis of reduced genomes.</title>
        <authorList>
            <person name="Gil R."/>
            <person name="Silva F.J."/>
            <person name="Zientz E."/>
            <person name="Delmotte F."/>
            <person name="Gonzalez-Candelas F."/>
            <person name="Latorre A."/>
            <person name="Rausell C."/>
            <person name="Kramerbeek J."/>
            <person name="Gadau J."/>
            <person name="Hoelldobler B."/>
            <person name="van Ham R.C.H.J."/>
            <person name="Gross R."/>
            <person name="Moya A."/>
        </authorList>
    </citation>
    <scope>NUCLEOTIDE SEQUENCE [LARGE SCALE GENOMIC DNA]</scope>
</reference>
<dbReference type="InterPro" id="IPR008258">
    <property type="entry name" value="Transglycosylase_SLT_dom_1"/>
</dbReference>
<keyword evidence="6" id="KW-0378">Hydrolase</keyword>
<dbReference type="GO" id="GO:0016829">
    <property type="term" value="F:lyase activity"/>
    <property type="evidence" value="ECO:0007669"/>
    <property type="project" value="UniProtKB-KW"/>
</dbReference>
<dbReference type="EMBL" id="BX248583">
    <property type="protein sequence ID" value="CAD83457.1"/>
    <property type="molecule type" value="Genomic_DNA"/>
</dbReference>
<feature type="domain" description="Transglycosylase SLT" evidence="5">
    <location>
        <begin position="88"/>
        <end position="213"/>
    </location>
</feature>